<reference evidence="3" key="1">
    <citation type="journal article" date="2015" name="Genome Announc.">
        <title>Draft Genome Sequence of Anaerolineae Strain TC1, a Novel Isolate from a Methanogenic Wastewater Treatment System.</title>
        <authorList>
            <person name="Matsuura N."/>
            <person name="Tourlousse D.M."/>
            <person name="Sun L."/>
            <person name="Toyonaga M."/>
            <person name="Kuroda K."/>
            <person name="Ohashi A."/>
            <person name="Cruz R."/>
            <person name="Yamaguchi T."/>
            <person name="Sekiguchi Y."/>
        </authorList>
    </citation>
    <scope>NUCLEOTIDE SEQUENCE [LARGE SCALE GENOMIC DNA]</scope>
    <source>
        <strain evidence="3">TC1</strain>
    </source>
</reference>
<gene>
    <name evidence="3" type="ORF">ATC1_131520</name>
</gene>
<evidence type="ECO:0000313" key="4">
    <source>
        <dbReference type="Proteomes" id="UP000053370"/>
    </source>
</evidence>
<dbReference type="AlphaFoldDB" id="A0A0S7BY53"/>
<evidence type="ECO:0000313" key="3">
    <source>
        <dbReference type="EMBL" id="GAP41528.1"/>
    </source>
</evidence>
<keyword evidence="4" id="KW-1185">Reference proteome</keyword>
<dbReference type="SUPFAM" id="SSF48317">
    <property type="entry name" value="Acid phosphatase/Vanadium-dependent haloperoxidase"/>
    <property type="match status" value="1"/>
</dbReference>
<keyword evidence="1" id="KW-0812">Transmembrane</keyword>
<dbReference type="Proteomes" id="UP000053370">
    <property type="component" value="Unassembled WGS sequence"/>
</dbReference>
<feature type="transmembrane region" description="Helical" evidence="1">
    <location>
        <begin position="43"/>
        <end position="66"/>
    </location>
</feature>
<feature type="transmembrane region" description="Helical" evidence="1">
    <location>
        <begin position="143"/>
        <end position="167"/>
    </location>
</feature>
<sequence>MKNNFTKKLTRQPGKKRKAMQKILELDRVLTGKIRIKDENNKLFRIAAFLSHTGDSWFWCSGLFIIWLFAHGTLQKTVAFWGIAIAVTAVFIFLLKCMIHRKRPEGNWGDIYRKTDPHSFPSGHAVRAGLILVLAMNTFHFPFMIFFILWAILMILSRVITGVHFLLDVTAGIFLGLLIGIGWIAVMPYLFEMFYFLFDRSLWPGILERLFN</sequence>
<dbReference type="SMART" id="SM00014">
    <property type="entry name" value="acidPPc"/>
    <property type="match status" value="1"/>
</dbReference>
<dbReference type="STRING" id="1678840.ATC1_131520"/>
<dbReference type="GO" id="GO:0042392">
    <property type="term" value="F:sphingosine-1-phosphate phosphatase activity"/>
    <property type="evidence" value="ECO:0007669"/>
    <property type="project" value="TreeGrafter"/>
</dbReference>
<keyword evidence="1" id="KW-1133">Transmembrane helix</keyword>
<dbReference type="InterPro" id="IPR036938">
    <property type="entry name" value="PAP2/HPO_sf"/>
</dbReference>
<dbReference type="OrthoDB" id="164803at2"/>
<feature type="transmembrane region" description="Helical" evidence="1">
    <location>
        <begin position="78"/>
        <end position="95"/>
    </location>
</feature>
<keyword evidence="1" id="KW-0472">Membrane</keyword>
<proteinExistence type="predicted"/>
<dbReference type="PANTHER" id="PTHR14969">
    <property type="entry name" value="SPHINGOSINE-1-PHOSPHATE PHOSPHOHYDROLASE"/>
    <property type="match status" value="1"/>
</dbReference>
<dbReference type="Pfam" id="PF01569">
    <property type="entry name" value="PAP2"/>
    <property type="match status" value="1"/>
</dbReference>
<organism evidence="3">
    <name type="scientific">Flexilinea flocculi</name>
    <dbReference type="NCBI Taxonomy" id="1678840"/>
    <lineage>
        <taxon>Bacteria</taxon>
        <taxon>Bacillati</taxon>
        <taxon>Chloroflexota</taxon>
        <taxon>Anaerolineae</taxon>
        <taxon>Anaerolineales</taxon>
        <taxon>Anaerolineaceae</taxon>
        <taxon>Flexilinea</taxon>
    </lineage>
</organism>
<dbReference type="InterPro" id="IPR000326">
    <property type="entry name" value="PAP2/HPO"/>
</dbReference>
<name>A0A0S7BY53_9CHLR</name>
<evidence type="ECO:0000256" key="1">
    <source>
        <dbReference type="SAM" id="Phobius"/>
    </source>
</evidence>
<feature type="domain" description="Phosphatidic acid phosphatase type 2/haloperoxidase" evidence="2">
    <location>
        <begin position="78"/>
        <end position="184"/>
    </location>
</feature>
<accession>A0A0S7BY53</accession>
<dbReference type="PANTHER" id="PTHR14969:SF13">
    <property type="entry name" value="AT30094P"/>
    <property type="match status" value="1"/>
</dbReference>
<feature type="transmembrane region" description="Helical" evidence="1">
    <location>
        <begin position="173"/>
        <end position="198"/>
    </location>
</feature>
<dbReference type="Gene3D" id="1.20.144.10">
    <property type="entry name" value="Phosphatidic acid phosphatase type 2/haloperoxidase"/>
    <property type="match status" value="1"/>
</dbReference>
<evidence type="ECO:0000259" key="2">
    <source>
        <dbReference type="SMART" id="SM00014"/>
    </source>
</evidence>
<protein>
    <submittedName>
        <fullName evidence="3">PAP2 superfamily</fullName>
    </submittedName>
</protein>
<dbReference type="EMBL" id="DF968181">
    <property type="protein sequence ID" value="GAP41528.1"/>
    <property type="molecule type" value="Genomic_DNA"/>
</dbReference>